<reference evidence="2" key="1">
    <citation type="submission" date="2019-05" db="EMBL/GenBank/DDBJ databases">
        <title>Complete sequence of plasmid p447-IMP harbouring the metallo-beta-lactamase gene blaIMP-8.</title>
        <authorList>
            <person name="Zhan Z."/>
            <person name="Feng J."/>
            <person name="Jiang X."/>
            <person name="Liang Q."/>
            <person name="Liang L."/>
            <person name="Yuan M."/>
            <person name="Fang H."/>
            <person name="Li P."/>
            <person name="Zhou D."/>
        </authorList>
    </citation>
    <scope>NUCLEOTIDE SEQUENCE</scope>
    <source>
        <strain evidence="2">447</strain>
        <plasmid evidence="2">p447-IMP</plasmid>
    </source>
</reference>
<keyword evidence="2" id="KW-0449">Lipoprotein</keyword>
<dbReference type="RefSeq" id="WP_069325229.1">
    <property type="nucleotide sequence ID" value="NZ_KY978631.1"/>
</dbReference>
<dbReference type="AlphaFoldDB" id="A0A223DQE4"/>
<evidence type="ECO:0000256" key="1">
    <source>
        <dbReference type="SAM" id="MobiDB-lite"/>
    </source>
</evidence>
<sequence>MKRIFAGAFLIVGVVFLNGCEEKEPTQTIEYFIKNKDARLKVIQECRGDPKNEQNCENASKANMRAGNDTPRF</sequence>
<feature type="region of interest" description="Disordered" evidence="1">
    <location>
        <begin position="50"/>
        <end position="73"/>
    </location>
</feature>
<gene>
    <name evidence="2" type="primary">apbE</name>
</gene>
<dbReference type="InterPro" id="IPR047937">
    <property type="entry name" value="Eex_IncN-like"/>
</dbReference>
<organism evidence="2">
    <name type="scientific">Klebsiella pneumoniae</name>
    <dbReference type="NCBI Taxonomy" id="573"/>
    <lineage>
        <taxon>Bacteria</taxon>
        <taxon>Pseudomonadati</taxon>
        <taxon>Pseudomonadota</taxon>
        <taxon>Gammaproteobacteria</taxon>
        <taxon>Enterobacterales</taxon>
        <taxon>Enterobacteriaceae</taxon>
        <taxon>Klebsiella/Raoultella group</taxon>
        <taxon>Klebsiella</taxon>
        <taxon>Klebsiella pneumoniae complex</taxon>
    </lineage>
</organism>
<keyword evidence="2" id="KW-0614">Plasmid</keyword>
<accession>A0A223DQE4</accession>
<name>A0A223DQE4_KLEPN</name>
<evidence type="ECO:0000313" key="2">
    <source>
        <dbReference type="EMBL" id="ASS84924.1"/>
    </source>
</evidence>
<dbReference type="NCBIfam" id="NF033894">
    <property type="entry name" value="Eex_IncN"/>
    <property type="match status" value="1"/>
</dbReference>
<geneLocation type="plasmid" evidence="2">
    <name>p447-IMP</name>
</geneLocation>
<protein>
    <submittedName>
        <fullName evidence="2">Membrane-associated lipoprotein ApbE</fullName>
    </submittedName>
</protein>
<proteinExistence type="predicted"/>
<dbReference type="EMBL" id="KY978631">
    <property type="protein sequence ID" value="ASS84924.1"/>
    <property type="molecule type" value="Genomic_DNA"/>
</dbReference>